<keyword evidence="1" id="KW-0812">Transmembrane</keyword>
<feature type="transmembrane region" description="Helical" evidence="1">
    <location>
        <begin position="62"/>
        <end position="84"/>
    </location>
</feature>
<evidence type="ECO:0000313" key="3">
    <source>
        <dbReference type="Proteomes" id="UP000595140"/>
    </source>
</evidence>
<name>A0A484KH87_9ASTE</name>
<dbReference type="Proteomes" id="UP000595140">
    <property type="component" value="Unassembled WGS sequence"/>
</dbReference>
<accession>A0A484KH87</accession>
<keyword evidence="3" id="KW-1185">Reference proteome</keyword>
<dbReference type="AlphaFoldDB" id="A0A484KH87"/>
<reference evidence="2 3" key="1">
    <citation type="submission" date="2018-04" db="EMBL/GenBank/DDBJ databases">
        <authorList>
            <person name="Vogel A."/>
        </authorList>
    </citation>
    <scope>NUCLEOTIDE SEQUENCE [LARGE SCALE GENOMIC DNA]</scope>
</reference>
<dbReference type="EMBL" id="OOIL02000336">
    <property type="protein sequence ID" value="VFQ63825.1"/>
    <property type="molecule type" value="Genomic_DNA"/>
</dbReference>
<evidence type="ECO:0000256" key="1">
    <source>
        <dbReference type="SAM" id="Phobius"/>
    </source>
</evidence>
<protein>
    <submittedName>
        <fullName evidence="2">Uncharacterized protein</fullName>
    </submittedName>
</protein>
<keyword evidence="1" id="KW-0472">Membrane</keyword>
<dbReference type="PROSITE" id="PS51257">
    <property type="entry name" value="PROKAR_LIPOPROTEIN"/>
    <property type="match status" value="1"/>
</dbReference>
<gene>
    <name evidence="2" type="ORF">CCAM_LOCUS5601</name>
</gene>
<proteinExistence type="predicted"/>
<organism evidence="2 3">
    <name type="scientific">Cuscuta campestris</name>
    <dbReference type="NCBI Taxonomy" id="132261"/>
    <lineage>
        <taxon>Eukaryota</taxon>
        <taxon>Viridiplantae</taxon>
        <taxon>Streptophyta</taxon>
        <taxon>Embryophyta</taxon>
        <taxon>Tracheophyta</taxon>
        <taxon>Spermatophyta</taxon>
        <taxon>Magnoliopsida</taxon>
        <taxon>eudicotyledons</taxon>
        <taxon>Gunneridae</taxon>
        <taxon>Pentapetalae</taxon>
        <taxon>asterids</taxon>
        <taxon>lamiids</taxon>
        <taxon>Solanales</taxon>
        <taxon>Convolvulaceae</taxon>
        <taxon>Cuscuteae</taxon>
        <taxon>Cuscuta</taxon>
        <taxon>Cuscuta subgen. Grammica</taxon>
        <taxon>Cuscuta sect. Cleistogrammica</taxon>
    </lineage>
</organism>
<evidence type="ECO:0000313" key="2">
    <source>
        <dbReference type="EMBL" id="VFQ63825.1"/>
    </source>
</evidence>
<sequence>MGMRWMEPWRFGASWTSTLGGCPLPSSSFLRFFGLYKQAREGGYFLCSSVLPFQGFFGPYKLCLALTAILTFSAYVFVLFYAFLFMDS</sequence>
<keyword evidence="1" id="KW-1133">Transmembrane helix</keyword>